<dbReference type="EMBL" id="AP011528">
    <property type="protein sequence ID" value="BAP62111.1"/>
    <property type="molecule type" value="Genomic_DNA"/>
</dbReference>
<sequence length="182" mass="21420">MTGSKPYRLEVTFPAEQENEIRQMAKECGFRNVAEYARVSMKFFYTMKDVMRSVVDFDSKLDVVLENTKSINSSFEDHRKIVVETAEKVNRLYQQEELESILKEIIRILQANYPKGYNVHELVELIGADTDNKKNDLFWYVLNENKFFKCYVSVDNEFVSLRERPLWSGYELDTFGVSHEGK</sequence>
<dbReference type="GeneID" id="37874491"/>
<dbReference type="RefSeq" id="WP_119720454.1">
    <property type="nucleotide sequence ID" value="NZ_AP011528.1"/>
</dbReference>
<organism evidence="1 2">
    <name type="scientific">Methanococcus maripaludis OS7</name>
    <dbReference type="NCBI Taxonomy" id="637915"/>
    <lineage>
        <taxon>Archaea</taxon>
        <taxon>Methanobacteriati</taxon>
        <taxon>Methanobacteriota</taxon>
        <taxon>Methanomada group</taxon>
        <taxon>Methanococci</taxon>
        <taxon>Methanococcales</taxon>
        <taxon>Methanococcaceae</taxon>
        <taxon>Methanococcus</taxon>
    </lineage>
</organism>
<evidence type="ECO:0000313" key="1">
    <source>
        <dbReference type="EMBL" id="BAP62111.1"/>
    </source>
</evidence>
<evidence type="ECO:0000313" key="2">
    <source>
        <dbReference type="Proteomes" id="UP000263689"/>
    </source>
</evidence>
<dbReference type="AlphaFoldDB" id="A0A2Z5PUI4"/>
<protein>
    <submittedName>
        <fullName evidence="1">Uncharacterized protein</fullName>
    </submittedName>
</protein>
<proteinExistence type="predicted"/>
<gene>
    <name evidence="1" type="ORF">MMOS7_00250</name>
</gene>
<name>A0A2Z5PUI4_METMI</name>
<dbReference type="KEGG" id="mmao:MMOS7_00250"/>
<reference evidence="1 2" key="1">
    <citation type="submission" date="2009-06" db="EMBL/GenBank/DDBJ databases">
        <title>Molecular Evidence for Microbiologically Influenced Corrosion from genome of Methanogen.</title>
        <authorList>
            <person name="Ito N."/>
            <person name="Tsurumaru H."/>
            <person name="Shimizu A."/>
            <person name="Harada T."/>
            <person name="Hosoyama A."/>
            <person name="Horikawa H."/>
            <person name="Wakai S."/>
            <person name="Sasaki K."/>
            <person name="Nishijima K."/>
            <person name="Ataku H."/>
            <person name="Yamazaki J."/>
            <person name="Mise M."/>
            <person name="Yamazaki S."/>
            <person name="Tanikawa S."/>
            <person name="Harayama S."/>
            <person name="Fujita N."/>
        </authorList>
    </citation>
    <scope>NUCLEOTIDE SEQUENCE [LARGE SCALE GENOMIC DNA]</scope>
    <source>
        <strain evidence="2">OS7 ( NBRC 103642)</strain>
    </source>
</reference>
<accession>A0A2Z5PUI4</accession>
<dbReference type="Proteomes" id="UP000263689">
    <property type="component" value="Chromosome"/>
</dbReference>